<dbReference type="GO" id="GO:0006396">
    <property type="term" value="P:RNA processing"/>
    <property type="evidence" value="ECO:0007669"/>
    <property type="project" value="InterPro"/>
</dbReference>
<gene>
    <name evidence="4" type="ORF">A2664_01355</name>
</gene>
<dbReference type="SUPFAM" id="SSF75217">
    <property type="entry name" value="alpha/beta knot"/>
    <property type="match status" value="1"/>
</dbReference>
<dbReference type="InterPro" id="IPR029028">
    <property type="entry name" value="Alpha/beta_knot_MTases"/>
</dbReference>
<sequence length="163" mass="17851">MTKNKKPTGPVVFLYNIRSVHNAGAIMRTADGIGASTVIFGGYTPSPIDRFGRPRQDFIKQSLGSEKSIVWESAPQALIRLRALKKLGYRLIAVEQARGAVDYKKVKVSKDKTVFILGNEPKGLPASVISLADSIIEVPMYGEKESLNVSVAAGIVLYRLFDR</sequence>
<dbReference type="Pfam" id="PF00588">
    <property type="entry name" value="SpoU_methylase"/>
    <property type="match status" value="1"/>
</dbReference>
<reference evidence="4 5" key="1">
    <citation type="journal article" date="2016" name="Nat. Commun.">
        <title>Thousands of microbial genomes shed light on interconnected biogeochemical processes in an aquifer system.</title>
        <authorList>
            <person name="Anantharaman K."/>
            <person name="Brown C.T."/>
            <person name="Hug L.A."/>
            <person name="Sharon I."/>
            <person name="Castelle C.J."/>
            <person name="Probst A.J."/>
            <person name="Thomas B.C."/>
            <person name="Singh A."/>
            <person name="Wilkins M.J."/>
            <person name="Karaoz U."/>
            <person name="Brodie E.L."/>
            <person name="Williams K.H."/>
            <person name="Hubbard S.S."/>
            <person name="Banfield J.F."/>
        </authorList>
    </citation>
    <scope>NUCLEOTIDE SEQUENCE [LARGE SCALE GENOMIC DNA]</scope>
</reference>
<evidence type="ECO:0000256" key="2">
    <source>
        <dbReference type="ARBA" id="ARBA00022679"/>
    </source>
</evidence>
<dbReference type="GO" id="GO:0032259">
    <property type="term" value="P:methylation"/>
    <property type="evidence" value="ECO:0007669"/>
    <property type="project" value="UniProtKB-KW"/>
</dbReference>
<evidence type="ECO:0000313" key="5">
    <source>
        <dbReference type="Proteomes" id="UP000178873"/>
    </source>
</evidence>
<dbReference type="Gene3D" id="3.40.1280.10">
    <property type="match status" value="1"/>
</dbReference>
<keyword evidence="2" id="KW-0808">Transferase</keyword>
<dbReference type="GO" id="GO:0003723">
    <property type="term" value="F:RNA binding"/>
    <property type="evidence" value="ECO:0007669"/>
    <property type="project" value="InterPro"/>
</dbReference>
<feature type="domain" description="tRNA/rRNA methyltransferase SpoU type" evidence="3">
    <location>
        <begin position="11"/>
        <end position="158"/>
    </location>
</feature>
<dbReference type="GO" id="GO:0005829">
    <property type="term" value="C:cytosol"/>
    <property type="evidence" value="ECO:0007669"/>
    <property type="project" value="TreeGrafter"/>
</dbReference>
<dbReference type="STRING" id="1802301.A2664_01355"/>
<comment type="caution">
    <text evidence="4">The sequence shown here is derived from an EMBL/GenBank/DDBJ whole genome shotgun (WGS) entry which is preliminary data.</text>
</comment>
<dbReference type="GO" id="GO:0008173">
    <property type="term" value="F:RNA methyltransferase activity"/>
    <property type="evidence" value="ECO:0007669"/>
    <property type="project" value="InterPro"/>
</dbReference>
<dbReference type="AlphaFoldDB" id="A0A1G2M259"/>
<dbReference type="PANTHER" id="PTHR46429">
    <property type="entry name" value="23S RRNA (GUANOSINE-2'-O-)-METHYLTRANSFERASE RLMB"/>
    <property type="match status" value="1"/>
</dbReference>
<dbReference type="InterPro" id="IPR001537">
    <property type="entry name" value="SpoU_MeTrfase"/>
</dbReference>
<dbReference type="Proteomes" id="UP000178873">
    <property type="component" value="Unassembled WGS sequence"/>
</dbReference>
<keyword evidence="1" id="KW-0489">Methyltransferase</keyword>
<dbReference type="InterPro" id="IPR004441">
    <property type="entry name" value="rRNA_MeTrfase_TrmH"/>
</dbReference>
<dbReference type="InterPro" id="IPR029026">
    <property type="entry name" value="tRNA_m1G_MTases_N"/>
</dbReference>
<organism evidence="4 5">
    <name type="scientific">Candidatus Taylorbacteria bacterium RIFCSPHIGHO2_01_FULL_46_22b</name>
    <dbReference type="NCBI Taxonomy" id="1802301"/>
    <lineage>
        <taxon>Bacteria</taxon>
        <taxon>Candidatus Tayloriibacteriota</taxon>
    </lineage>
</organism>
<accession>A0A1G2M259</accession>
<evidence type="ECO:0000256" key="1">
    <source>
        <dbReference type="ARBA" id="ARBA00022603"/>
    </source>
</evidence>
<proteinExistence type="predicted"/>
<dbReference type="PANTHER" id="PTHR46429:SF1">
    <property type="entry name" value="23S RRNA (GUANOSINE-2'-O-)-METHYLTRANSFERASE RLMB"/>
    <property type="match status" value="1"/>
</dbReference>
<dbReference type="EMBL" id="MHRF01000010">
    <property type="protein sequence ID" value="OHA17978.1"/>
    <property type="molecule type" value="Genomic_DNA"/>
</dbReference>
<protein>
    <recommendedName>
        <fullName evidence="3">tRNA/rRNA methyltransferase SpoU type domain-containing protein</fullName>
    </recommendedName>
</protein>
<evidence type="ECO:0000259" key="3">
    <source>
        <dbReference type="Pfam" id="PF00588"/>
    </source>
</evidence>
<name>A0A1G2M259_9BACT</name>
<evidence type="ECO:0000313" key="4">
    <source>
        <dbReference type="EMBL" id="OHA17978.1"/>
    </source>
</evidence>